<protein>
    <submittedName>
        <fullName evidence="1">Uncharacterized protein</fullName>
    </submittedName>
</protein>
<accession>A0A3M6U1D1</accession>
<dbReference type="Proteomes" id="UP000275408">
    <property type="component" value="Unassembled WGS sequence"/>
</dbReference>
<organism evidence="1 2">
    <name type="scientific">Pocillopora damicornis</name>
    <name type="common">Cauliflower coral</name>
    <name type="synonym">Millepora damicornis</name>
    <dbReference type="NCBI Taxonomy" id="46731"/>
    <lineage>
        <taxon>Eukaryota</taxon>
        <taxon>Metazoa</taxon>
        <taxon>Cnidaria</taxon>
        <taxon>Anthozoa</taxon>
        <taxon>Hexacorallia</taxon>
        <taxon>Scleractinia</taxon>
        <taxon>Astrocoeniina</taxon>
        <taxon>Pocilloporidae</taxon>
        <taxon>Pocillopora</taxon>
    </lineage>
</organism>
<feature type="non-terminal residue" evidence="1">
    <location>
        <position position="1"/>
    </location>
</feature>
<proteinExistence type="predicted"/>
<evidence type="ECO:0000313" key="1">
    <source>
        <dbReference type="EMBL" id="RMX47417.1"/>
    </source>
</evidence>
<reference evidence="1 2" key="1">
    <citation type="journal article" date="2018" name="Sci. Rep.">
        <title>Comparative analysis of the Pocillopora damicornis genome highlights role of immune system in coral evolution.</title>
        <authorList>
            <person name="Cunning R."/>
            <person name="Bay R.A."/>
            <person name="Gillette P."/>
            <person name="Baker A.C."/>
            <person name="Traylor-Knowles N."/>
        </authorList>
    </citation>
    <scope>NUCLEOTIDE SEQUENCE [LARGE SCALE GENOMIC DNA]</scope>
    <source>
        <strain evidence="1">RSMAS</strain>
        <tissue evidence="1">Whole animal</tissue>
    </source>
</reference>
<feature type="non-terminal residue" evidence="1">
    <location>
        <position position="180"/>
    </location>
</feature>
<comment type="caution">
    <text evidence="1">The sequence shown here is derived from an EMBL/GenBank/DDBJ whole genome shotgun (WGS) entry which is preliminary data.</text>
</comment>
<keyword evidence="2" id="KW-1185">Reference proteome</keyword>
<dbReference type="EMBL" id="RCHS01002416">
    <property type="protein sequence ID" value="RMX47417.1"/>
    <property type="molecule type" value="Genomic_DNA"/>
</dbReference>
<evidence type="ECO:0000313" key="2">
    <source>
        <dbReference type="Proteomes" id="UP000275408"/>
    </source>
</evidence>
<name>A0A3M6U1D1_POCDA</name>
<gene>
    <name evidence="1" type="ORF">pdam_00002213</name>
</gene>
<dbReference type="AlphaFoldDB" id="A0A3M6U1D1"/>
<sequence>INITRIVWQTVRRLTYEILGVKGYTCILLKRHDTLGSNSPPQAQIMVKTSMGCPEKERGGWGGDFVPAENTPKNTSHPAYDKEIPGRHDFVHKLITQDTKQLLAEVEHDIMKYQCQDLSYLPEEKAEVDNADVRFDKNLNFSLQCKYNIKRISDENKEKHQLGDYKLIQSQILQTNITST</sequence>